<keyword evidence="3" id="KW-0645">Protease</keyword>
<evidence type="ECO:0000256" key="3">
    <source>
        <dbReference type="ARBA" id="ARBA00022807"/>
    </source>
</evidence>
<accession>A0AAD6YKX8</accession>
<sequence length="583" mass="64666">MTRLFALVIGIDQYQSSEFDNLVGCVKDAVTIRNALLQHSNDAQICLLTNADATRESIINSFRIHLIHNPHIAKNDPIVVYFAGNGTQLEAPAGRNLSLLIPHDFSPEVVGISDVTIHALLCELAGEKGTNITFVVDSCFTHSLPRGDKFKVRSLHAPIWPLHLIDTWDDGSSQYAGFFEGPPPPYVLLSACPQEASAFETSDGGLFTQELVAAILKPQLTYRELVLLINQNIASKGLRVIQTALCSGLYSDRLLFSIPAVLHIRKLRVFADPLVVDLNTKPDDRFVMVKNKKDASIFLRSGPNRNSAIIERQDGLAAKYGSRQVALPYADSDSIARALNGIAHFNHYLTLEPTHQTMFGSLIFWRNKRRPGIQLHHFKEDESGSIVGTVSRNLVRNGVASLKHVPDEHAFGVKIFNGFEREMYPYFLHFDPATYSVKLLYTPFPEDSDLQLPPTTLGPTSLLPLGFGDDGGQSFEVTVDEHRRGRAAEFLKVILCEKPVDLQYMQQDSPLEPASAFHSQLGPTAHAPGALPGVWDSTLLTITIPSSFRRSRTPSRWERVRAIFYASGKTLGRLVGRLVRLLT</sequence>
<organism evidence="5 6">
    <name type="scientific">Mycena pura</name>
    <dbReference type="NCBI Taxonomy" id="153505"/>
    <lineage>
        <taxon>Eukaryota</taxon>
        <taxon>Fungi</taxon>
        <taxon>Dikarya</taxon>
        <taxon>Basidiomycota</taxon>
        <taxon>Agaricomycotina</taxon>
        <taxon>Agaricomycetes</taxon>
        <taxon>Agaricomycetidae</taxon>
        <taxon>Agaricales</taxon>
        <taxon>Marasmiineae</taxon>
        <taxon>Mycenaceae</taxon>
        <taxon>Mycena</taxon>
    </lineage>
</organism>
<reference evidence="5" key="1">
    <citation type="submission" date="2023-03" db="EMBL/GenBank/DDBJ databases">
        <title>Massive genome expansion in bonnet fungi (Mycena s.s.) driven by repeated elements and novel gene families across ecological guilds.</title>
        <authorList>
            <consortium name="Lawrence Berkeley National Laboratory"/>
            <person name="Harder C.B."/>
            <person name="Miyauchi S."/>
            <person name="Viragh M."/>
            <person name="Kuo A."/>
            <person name="Thoen E."/>
            <person name="Andreopoulos B."/>
            <person name="Lu D."/>
            <person name="Skrede I."/>
            <person name="Drula E."/>
            <person name="Henrissat B."/>
            <person name="Morin E."/>
            <person name="Kohler A."/>
            <person name="Barry K."/>
            <person name="LaButti K."/>
            <person name="Morin E."/>
            <person name="Salamov A."/>
            <person name="Lipzen A."/>
            <person name="Mereny Z."/>
            <person name="Hegedus B."/>
            <person name="Baldrian P."/>
            <person name="Stursova M."/>
            <person name="Weitz H."/>
            <person name="Taylor A."/>
            <person name="Grigoriev I.V."/>
            <person name="Nagy L.G."/>
            <person name="Martin F."/>
            <person name="Kauserud H."/>
        </authorList>
    </citation>
    <scope>NUCLEOTIDE SEQUENCE</scope>
    <source>
        <strain evidence="5">9144</strain>
    </source>
</reference>
<keyword evidence="2" id="KW-0053">Apoptosis</keyword>
<gene>
    <name evidence="5" type="ORF">GGX14DRAFT_428444</name>
</gene>
<dbReference type="GO" id="GO:0006915">
    <property type="term" value="P:apoptotic process"/>
    <property type="evidence" value="ECO:0007669"/>
    <property type="project" value="UniProtKB-KW"/>
</dbReference>
<dbReference type="PANTHER" id="PTHR48104:SF30">
    <property type="entry name" value="METACASPASE-1"/>
    <property type="match status" value="1"/>
</dbReference>
<keyword evidence="3" id="KW-0378">Hydrolase</keyword>
<evidence type="ECO:0000313" key="5">
    <source>
        <dbReference type="EMBL" id="KAJ7222328.1"/>
    </source>
</evidence>
<dbReference type="SUPFAM" id="SSF52129">
    <property type="entry name" value="Caspase-like"/>
    <property type="match status" value="1"/>
</dbReference>
<keyword evidence="6" id="KW-1185">Reference proteome</keyword>
<proteinExistence type="inferred from homology"/>
<keyword evidence="3" id="KW-0788">Thiol protease</keyword>
<dbReference type="Gene3D" id="3.40.50.1460">
    <property type="match status" value="1"/>
</dbReference>
<dbReference type="GO" id="GO:0006508">
    <property type="term" value="P:proteolysis"/>
    <property type="evidence" value="ECO:0007669"/>
    <property type="project" value="InterPro"/>
</dbReference>
<feature type="domain" description="Peptidase C14 caspase" evidence="4">
    <location>
        <begin position="5"/>
        <end position="236"/>
    </location>
</feature>
<dbReference type="EMBL" id="JARJCW010000007">
    <property type="protein sequence ID" value="KAJ7222328.1"/>
    <property type="molecule type" value="Genomic_DNA"/>
</dbReference>
<dbReference type="AlphaFoldDB" id="A0AAD6YKX8"/>
<name>A0AAD6YKX8_9AGAR</name>
<comment type="caution">
    <text evidence="5">The sequence shown here is derived from an EMBL/GenBank/DDBJ whole genome shotgun (WGS) entry which is preliminary data.</text>
</comment>
<evidence type="ECO:0000259" key="4">
    <source>
        <dbReference type="Pfam" id="PF00656"/>
    </source>
</evidence>
<dbReference type="InterPro" id="IPR011600">
    <property type="entry name" value="Pept_C14_caspase"/>
</dbReference>
<evidence type="ECO:0000313" key="6">
    <source>
        <dbReference type="Proteomes" id="UP001219525"/>
    </source>
</evidence>
<evidence type="ECO:0000256" key="2">
    <source>
        <dbReference type="ARBA" id="ARBA00022703"/>
    </source>
</evidence>
<dbReference type="InterPro" id="IPR050452">
    <property type="entry name" value="Metacaspase"/>
</dbReference>
<dbReference type="PANTHER" id="PTHR48104">
    <property type="entry name" value="METACASPASE-4"/>
    <property type="match status" value="1"/>
</dbReference>
<dbReference type="Pfam" id="PF00656">
    <property type="entry name" value="Peptidase_C14"/>
    <property type="match status" value="1"/>
</dbReference>
<dbReference type="Proteomes" id="UP001219525">
    <property type="component" value="Unassembled WGS sequence"/>
</dbReference>
<dbReference type="GO" id="GO:0005737">
    <property type="term" value="C:cytoplasm"/>
    <property type="evidence" value="ECO:0007669"/>
    <property type="project" value="TreeGrafter"/>
</dbReference>
<dbReference type="InterPro" id="IPR029030">
    <property type="entry name" value="Caspase-like_dom_sf"/>
</dbReference>
<comment type="similarity">
    <text evidence="1">Belongs to the peptidase C14B family.</text>
</comment>
<evidence type="ECO:0000256" key="1">
    <source>
        <dbReference type="ARBA" id="ARBA00009005"/>
    </source>
</evidence>
<protein>
    <recommendedName>
        <fullName evidence="4">Peptidase C14 caspase domain-containing protein</fullName>
    </recommendedName>
</protein>
<dbReference type="GO" id="GO:0004197">
    <property type="term" value="F:cysteine-type endopeptidase activity"/>
    <property type="evidence" value="ECO:0007669"/>
    <property type="project" value="InterPro"/>
</dbReference>